<dbReference type="Proteomes" id="UP001181622">
    <property type="component" value="Unassembled WGS sequence"/>
</dbReference>
<name>A0ABU1DAR0_9HYPH</name>
<comment type="caution">
    <text evidence="1">The sequence shown here is derived from an EMBL/GenBank/DDBJ whole genome shotgun (WGS) entry which is preliminary data.</text>
</comment>
<evidence type="ECO:0000313" key="1">
    <source>
        <dbReference type="EMBL" id="MDR4305205.1"/>
    </source>
</evidence>
<proteinExistence type="predicted"/>
<gene>
    <name evidence="1" type="ORF">IHQ68_01005</name>
</gene>
<dbReference type="InterPro" id="IPR030906">
    <property type="entry name" value="Surf_polysacc"/>
</dbReference>
<dbReference type="RefSeq" id="WP_309388258.1">
    <property type="nucleotide sequence ID" value="NZ_JADBEO010000002.1"/>
</dbReference>
<accession>A0ABU1DAR0</accession>
<evidence type="ECO:0000313" key="2">
    <source>
        <dbReference type="Proteomes" id="UP001181622"/>
    </source>
</evidence>
<organism evidence="1 2">
    <name type="scientific">Chelatococcus sambhunathii</name>
    <dbReference type="NCBI Taxonomy" id="363953"/>
    <lineage>
        <taxon>Bacteria</taxon>
        <taxon>Pseudomonadati</taxon>
        <taxon>Pseudomonadota</taxon>
        <taxon>Alphaproteobacteria</taxon>
        <taxon>Hyphomicrobiales</taxon>
        <taxon>Chelatococcaceae</taxon>
        <taxon>Chelatococcus</taxon>
    </lineage>
</organism>
<evidence type="ECO:0008006" key="3">
    <source>
        <dbReference type="Google" id="ProtNLM"/>
    </source>
</evidence>
<reference evidence="1" key="1">
    <citation type="submission" date="2020-10" db="EMBL/GenBank/DDBJ databases">
        <authorList>
            <person name="Abbas A."/>
            <person name="Razzaq R."/>
            <person name="Waqas M."/>
            <person name="Abbas N."/>
            <person name="Nielsen T.K."/>
            <person name="Hansen L.H."/>
            <person name="Hussain S."/>
            <person name="Shahid M."/>
        </authorList>
    </citation>
    <scope>NUCLEOTIDE SEQUENCE</scope>
    <source>
        <strain evidence="1">S14</strain>
    </source>
</reference>
<dbReference type="SUPFAM" id="SSF53756">
    <property type="entry name" value="UDP-Glycosyltransferase/glycogen phosphorylase"/>
    <property type="match status" value="1"/>
</dbReference>
<dbReference type="NCBIfam" id="TIGR04396">
    <property type="entry name" value="surf_polysacc"/>
    <property type="match status" value="1"/>
</dbReference>
<protein>
    <recommendedName>
        <fullName evidence="3">Surface carbohydrate biosynthesis protein</fullName>
    </recommendedName>
</protein>
<dbReference type="EMBL" id="JADBEO010000002">
    <property type="protein sequence ID" value="MDR4305205.1"/>
    <property type="molecule type" value="Genomic_DNA"/>
</dbReference>
<sequence length="449" mass="48805">MSVARHVILPIETAARELDAKLLLAVHAAQRGFSATVGVKAHMNVALARLERGIFLSPNFHRSSDRTITAARNLGHRVAAWDEEGLVWLTPESYRVRRASAQALAGVETLFAWGQQQAEALAPALGAAGATVVLAGNPRADLLRPEFRSRYLARAADLRAEFGDFVLVNSNFGTLNDLLGRGATEGGGRDLSVVDARTRLGVPYLEHRLALFEAIVAALPRIARAFPGRRIVIRPHPDERPQAWAQATAGVPGAVVRFDSELIPWLLAAGHIVHNGCTTAIEAALLGRAAISYRPLIAEEHEIPQPRDVGLEARSEDELIAMLADRALTDRPPEEARAALAGLIASCEGPPACERIVDGVEAMLAAPKPPPSLARRLSGQGAILRRRFSQYRRRGVPGSSVNPAYYGHKFPPTPVAEIERRARFFAEALVFRPPKVQEMSDRMYRLTPA</sequence>
<keyword evidence="2" id="KW-1185">Reference proteome</keyword>